<evidence type="ECO:0000313" key="3">
    <source>
        <dbReference type="EMBL" id="SMH64399.1"/>
    </source>
</evidence>
<dbReference type="Proteomes" id="UP000193925">
    <property type="component" value="Chromosome AFERRI"/>
</dbReference>
<name>A0A060UP14_9PROT</name>
<reference evidence="2" key="2">
    <citation type="submission" date="2014-07" db="EMBL/GenBank/DDBJ databases">
        <title>Initial genome analysis of the psychrotolerant acidophile Acidithiobacillus ferrivorans CF27: insights into iron and sulfur oxidation pathways and into biofilm formation.</title>
        <authorList>
            <person name="Talla E."/>
            <person name="Hedrich S."/>
            <person name="Mangenot S."/>
            <person name="Ji B."/>
            <person name="Johnson D.B."/>
            <person name="Barbe V."/>
            <person name="Bonnefoy V."/>
        </authorList>
    </citation>
    <scope>NUCLEOTIDE SEQUENCE [LARGE SCALE GENOMIC DNA]</scope>
    <source>
        <strain evidence="2">CF27</strain>
    </source>
</reference>
<protein>
    <recommendedName>
        <fullName evidence="1">Replication-associated protein G2P N-terminal domain-containing protein</fullName>
    </recommendedName>
</protein>
<dbReference type="EMBL" id="LT841305">
    <property type="protein sequence ID" value="SMH64399.1"/>
    <property type="molecule type" value="Genomic_DNA"/>
</dbReference>
<sequence>MTDPQFSLIDSLTLRRSIMSFSGATQRSIRCWSAAHEGRADVYNPGLVPAFSTSRRKKTDHLAGDKCGIHVTDTMIELSGSPSYSAGLRHNVFGIRDPQEAVLSHLVAASDAVGADLLGDSSVWSMSRLDLTANFDMGSQEQARAALGALRLSNAPRRRQTSPTDEVLRWGSQQWQSGTAYVKGTDPVMKNYLRQNVITADFIAYAFTLLRLELRLGRGFIARKDIIWDSVKEDTLSEIYNDYWSALVGDAEVMDMKELFPALSNVADSVDMARSALRTFLLIQQIGESSAKESMSGRTWRRHTALLRAAGLSWTDIAIGQVTTLRRKAVVLGSPVTEFKRVA</sequence>
<keyword evidence="4" id="KW-1185">Reference proteome</keyword>
<dbReference type="InterPro" id="IPR022686">
    <property type="entry name" value="G2P_N"/>
</dbReference>
<reference evidence="3 4" key="3">
    <citation type="submission" date="2017-03" db="EMBL/GenBank/DDBJ databases">
        <authorList>
            <person name="Regsiter A."/>
            <person name="William W."/>
        </authorList>
    </citation>
    <scope>NUCLEOTIDE SEQUENCE [LARGE SCALE GENOMIC DNA]</scope>
    <source>
        <strain evidence="3">PRJEB5721</strain>
    </source>
</reference>
<accession>A0A060UP14</accession>
<dbReference type="GO" id="GO:0006260">
    <property type="term" value="P:DNA replication"/>
    <property type="evidence" value="ECO:0007669"/>
    <property type="project" value="InterPro"/>
</dbReference>
<feature type="domain" description="Replication-associated protein G2P N-terminal" evidence="1">
    <location>
        <begin position="73"/>
        <end position="223"/>
    </location>
</feature>
<dbReference type="AlphaFoldDB" id="A0A060UP14"/>
<evidence type="ECO:0000313" key="2">
    <source>
        <dbReference type="EMBL" id="CDQ10372.1"/>
    </source>
</evidence>
<proteinExistence type="predicted"/>
<organism evidence="2">
    <name type="scientific">Acidithiobacillus ferrivorans</name>
    <dbReference type="NCBI Taxonomy" id="160808"/>
    <lineage>
        <taxon>Bacteria</taxon>
        <taxon>Pseudomonadati</taxon>
        <taxon>Pseudomonadota</taxon>
        <taxon>Acidithiobacillia</taxon>
        <taxon>Acidithiobacillales</taxon>
        <taxon>Acidithiobacillaceae</taxon>
        <taxon>Acidithiobacillus</taxon>
    </lineage>
</organism>
<reference evidence="2" key="1">
    <citation type="submission" date="2014-03" db="EMBL/GenBank/DDBJ databases">
        <authorList>
            <person name="Genoscope - CEA"/>
        </authorList>
    </citation>
    <scope>NUCLEOTIDE SEQUENCE [LARGE SCALE GENOMIC DNA]</scope>
    <source>
        <strain evidence="2">CF27</strain>
    </source>
</reference>
<evidence type="ECO:0000259" key="1">
    <source>
        <dbReference type="Pfam" id="PF05144"/>
    </source>
</evidence>
<gene>
    <name evidence="3" type="ORF">AFERRI_10432</name>
    <name evidence="2" type="ORF">AFERRI_400153</name>
</gene>
<dbReference type="RefSeq" id="WP_156103851.1">
    <property type="nucleotide sequence ID" value="NZ_CCCS020000035.1"/>
</dbReference>
<evidence type="ECO:0000313" key="4">
    <source>
        <dbReference type="Proteomes" id="UP000193925"/>
    </source>
</evidence>
<dbReference type="EMBL" id="CCCS020000035">
    <property type="protein sequence ID" value="CDQ10372.1"/>
    <property type="molecule type" value="Genomic_DNA"/>
</dbReference>
<dbReference type="Pfam" id="PF05144">
    <property type="entry name" value="Phage_CRI"/>
    <property type="match status" value="1"/>
</dbReference>